<sequence>MQLIKVDALRLKSTPASLIFLLKFSRILELEAISVKSQNCKTLLGGSRNIIGRIMCTMVFHSVLEGYSNWETVLETSVGNTMSVANVKCSRDASLL</sequence>
<protein>
    <submittedName>
        <fullName evidence="1">Uncharacterized protein</fullName>
    </submittedName>
</protein>
<evidence type="ECO:0000313" key="1">
    <source>
        <dbReference type="EMBL" id="GIY29446.1"/>
    </source>
</evidence>
<keyword evidence="2" id="KW-1185">Reference proteome</keyword>
<organism evidence="1 2">
    <name type="scientific">Caerostris darwini</name>
    <dbReference type="NCBI Taxonomy" id="1538125"/>
    <lineage>
        <taxon>Eukaryota</taxon>
        <taxon>Metazoa</taxon>
        <taxon>Ecdysozoa</taxon>
        <taxon>Arthropoda</taxon>
        <taxon>Chelicerata</taxon>
        <taxon>Arachnida</taxon>
        <taxon>Araneae</taxon>
        <taxon>Araneomorphae</taxon>
        <taxon>Entelegynae</taxon>
        <taxon>Araneoidea</taxon>
        <taxon>Araneidae</taxon>
        <taxon>Caerostris</taxon>
    </lineage>
</organism>
<reference evidence="1 2" key="1">
    <citation type="submission" date="2021-06" db="EMBL/GenBank/DDBJ databases">
        <title>Caerostris darwini draft genome.</title>
        <authorList>
            <person name="Kono N."/>
            <person name="Arakawa K."/>
        </authorList>
    </citation>
    <scope>NUCLEOTIDE SEQUENCE [LARGE SCALE GENOMIC DNA]</scope>
</reference>
<name>A0AAV4S8D8_9ARAC</name>
<dbReference type="Proteomes" id="UP001054837">
    <property type="component" value="Unassembled WGS sequence"/>
</dbReference>
<proteinExistence type="predicted"/>
<evidence type="ECO:0000313" key="2">
    <source>
        <dbReference type="Proteomes" id="UP001054837"/>
    </source>
</evidence>
<accession>A0AAV4S8D8</accession>
<gene>
    <name evidence="1" type="ORF">CDAR_533901</name>
</gene>
<dbReference type="AlphaFoldDB" id="A0AAV4S8D8"/>
<dbReference type="EMBL" id="BPLQ01007314">
    <property type="protein sequence ID" value="GIY29446.1"/>
    <property type="molecule type" value="Genomic_DNA"/>
</dbReference>
<comment type="caution">
    <text evidence="1">The sequence shown here is derived from an EMBL/GenBank/DDBJ whole genome shotgun (WGS) entry which is preliminary data.</text>
</comment>